<dbReference type="FunFam" id="1.10.10.10:FF:000001">
    <property type="entry name" value="LysR family transcriptional regulator"/>
    <property type="match status" value="1"/>
</dbReference>
<dbReference type="Gene3D" id="3.40.190.10">
    <property type="entry name" value="Periplasmic binding protein-like II"/>
    <property type="match status" value="2"/>
</dbReference>
<dbReference type="AlphaFoldDB" id="A0A5K7S9L6"/>
<protein>
    <submittedName>
        <fullName evidence="6">LysR family transcriptional regulator YeiE</fullName>
    </submittedName>
</protein>
<evidence type="ECO:0000259" key="5">
    <source>
        <dbReference type="PROSITE" id="PS50931"/>
    </source>
</evidence>
<dbReference type="RefSeq" id="WP_318351184.1">
    <property type="nucleotide sequence ID" value="NZ_AP018694.1"/>
</dbReference>
<dbReference type="InterPro" id="IPR036390">
    <property type="entry name" value="WH_DNA-bd_sf"/>
</dbReference>
<dbReference type="InterPro" id="IPR005119">
    <property type="entry name" value="LysR_subst-bd"/>
</dbReference>
<gene>
    <name evidence="6" type="ORF">AQPE_2422</name>
</gene>
<evidence type="ECO:0000313" key="6">
    <source>
        <dbReference type="EMBL" id="BBE18260.1"/>
    </source>
</evidence>
<dbReference type="PRINTS" id="PR00039">
    <property type="entry name" value="HTHLYSR"/>
</dbReference>
<accession>A0A5K7S9L6</accession>
<evidence type="ECO:0000256" key="1">
    <source>
        <dbReference type="ARBA" id="ARBA00009437"/>
    </source>
</evidence>
<name>A0A5K7S9L6_9BACT</name>
<keyword evidence="4" id="KW-0804">Transcription</keyword>
<evidence type="ECO:0000313" key="7">
    <source>
        <dbReference type="Proteomes" id="UP001193389"/>
    </source>
</evidence>
<keyword evidence="7" id="KW-1185">Reference proteome</keyword>
<evidence type="ECO:0000256" key="3">
    <source>
        <dbReference type="ARBA" id="ARBA00023125"/>
    </source>
</evidence>
<dbReference type="KEGG" id="anf:AQPE_2422"/>
<dbReference type="PANTHER" id="PTHR30126">
    <property type="entry name" value="HTH-TYPE TRANSCRIPTIONAL REGULATOR"/>
    <property type="match status" value="1"/>
</dbReference>
<sequence length="297" mass="33288">MVDFRLKVFQSVALNLSFTKASNELFITQPAISKHIKELESEYEVKLFNRTGNKISLTTAGEILLAYTERITSLHNEIKFELGQLNGNPEGALRIGASSTISQYVIPAALAKFNRRFPEIKLSLINGNTEAIEKRLLKNEIDIGIVEGKPSNPDIRYSSFLNDELLVFTSAQNTILPNPVSNDEFLKLPLVLRERGSGTLEIIEKNLLQSQVSPKQLNVLLFLGSTEAIKSFIKTGNGVGIVSRFAIEQELSNNIFRLINTSGLKFDRQFYFISPQGPEPVGLVKLFLNFVQQHYNL</sequence>
<organism evidence="6 7">
    <name type="scientific">Aquipluma nitroreducens</name>
    <dbReference type="NCBI Taxonomy" id="2010828"/>
    <lineage>
        <taxon>Bacteria</taxon>
        <taxon>Pseudomonadati</taxon>
        <taxon>Bacteroidota</taxon>
        <taxon>Bacteroidia</taxon>
        <taxon>Marinilabiliales</taxon>
        <taxon>Prolixibacteraceae</taxon>
        <taxon>Aquipluma</taxon>
    </lineage>
</organism>
<dbReference type="PANTHER" id="PTHR30126:SF39">
    <property type="entry name" value="HTH-TYPE TRANSCRIPTIONAL REGULATOR CYSL"/>
    <property type="match status" value="1"/>
</dbReference>
<dbReference type="PROSITE" id="PS50931">
    <property type="entry name" value="HTH_LYSR"/>
    <property type="match status" value="1"/>
</dbReference>
<dbReference type="GO" id="GO:0003700">
    <property type="term" value="F:DNA-binding transcription factor activity"/>
    <property type="evidence" value="ECO:0007669"/>
    <property type="project" value="InterPro"/>
</dbReference>
<dbReference type="EMBL" id="AP018694">
    <property type="protein sequence ID" value="BBE18260.1"/>
    <property type="molecule type" value="Genomic_DNA"/>
</dbReference>
<dbReference type="InterPro" id="IPR000847">
    <property type="entry name" value="LysR_HTH_N"/>
</dbReference>
<reference evidence="6" key="1">
    <citation type="journal article" date="2020" name="Int. J. Syst. Evol. Microbiol.">
        <title>Aquipluma nitroreducens gen. nov. sp. nov., a novel facultatively anaerobic bacterium isolated from a freshwater lake.</title>
        <authorList>
            <person name="Watanabe M."/>
            <person name="Kojima H."/>
            <person name="Fukui M."/>
        </authorList>
    </citation>
    <scope>NUCLEOTIDE SEQUENCE</scope>
    <source>
        <strain evidence="6">MeG22</strain>
    </source>
</reference>
<dbReference type="SUPFAM" id="SSF53850">
    <property type="entry name" value="Periplasmic binding protein-like II"/>
    <property type="match status" value="1"/>
</dbReference>
<evidence type="ECO:0000256" key="2">
    <source>
        <dbReference type="ARBA" id="ARBA00023015"/>
    </source>
</evidence>
<dbReference type="SUPFAM" id="SSF46785">
    <property type="entry name" value="Winged helix' DNA-binding domain"/>
    <property type="match status" value="1"/>
</dbReference>
<proteinExistence type="inferred from homology"/>
<feature type="domain" description="HTH lysR-type" evidence="5">
    <location>
        <begin position="1"/>
        <end position="58"/>
    </location>
</feature>
<comment type="similarity">
    <text evidence="1">Belongs to the LysR transcriptional regulatory family.</text>
</comment>
<dbReference type="Proteomes" id="UP001193389">
    <property type="component" value="Chromosome"/>
</dbReference>
<evidence type="ECO:0000256" key="4">
    <source>
        <dbReference type="ARBA" id="ARBA00023163"/>
    </source>
</evidence>
<dbReference type="InterPro" id="IPR036388">
    <property type="entry name" value="WH-like_DNA-bd_sf"/>
</dbReference>
<dbReference type="GO" id="GO:0000976">
    <property type="term" value="F:transcription cis-regulatory region binding"/>
    <property type="evidence" value="ECO:0007669"/>
    <property type="project" value="TreeGrafter"/>
</dbReference>
<dbReference type="Gene3D" id="1.10.10.10">
    <property type="entry name" value="Winged helix-like DNA-binding domain superfamily/Winged helix DNA-binding domain"/>
    <property type="match status" value="1"/>
</dbReference>
<dbReference type="Pfam" id="PF00126">
    <property type="entry name" value="HTH_1"/>
    <property type="match status" value="1"/>
</dbReference>
<dbReference type="Pfam" id="PF03466">
    <property type="entry name" value="LysR_substrate"/>
    <property type="match status" value="1"/>
</dbReference>
<keyword evidence="3" id="KW-0238">DNA-binding</keyword>
<keyword evidence="2" id="KW-0805">Transcription regulation</keyword>